<evidence type="ECO:0000256" key="1">
    <source>
        <dbReference type="SAM" id="MobiDB-lite"/>
    </source>
</evidence>
<accession>A0ABV3DQ53</accession>
<dbReference type="RefSeq" id="WP_358360461.1">
    <property type="nucleotide sequence ID" value="NZ_JBEZFP010000103.1"/>
</dbReference>
<dbReference type="SUPFAM" id="SSF69572">
    <property type="entry name" value="Activating enzymes of the ubiquitin-like proteins"/>
    <property type="match status" value="1"/>
</dbReference>
<name>A0ABV3DQ53_9ACTN</name>
<reference evidence="3 4" key="1">
    <citation type="submission" date="2024-06" db="EMBL/GenBank/DDBJ databases">
        <title>The Natural Products Discovery Center: Release of the First 8490 Sequenced Strains for Exploring Actinobacteria Biosynthetic Diversity.</title>
        <authorList>
            <person name="Kalkreuter E."/>
            <person name="Kautsar S.A."/>
            <person name="Yang D."/>
            <person name="Bader C.D."/>
            <person name="Teijaro C.N."/>
            <person name="Fluegel L."/>
            <person name="Davis C.M."/>
            <person name="Simpson J.R."/>
            <person name="Lauterbach L."/>
            <person name="Steele A.D."/>
            <person name="Gui C."/>
            <person name="Meng S."/>
            <person name="Li G."/>
            <person name="Viehrig K."/>
            <person name="Ye F."/>
            <person name="Su P."/>
            <person name="Kiefer A.F."/>
            <person name="Nichols A."/>
            <person name="Cepeda A.J."/>
            <person name="Yan W."/>
            <person name="Fan B."/>
            <person name="Jiang Y."/>
            <person name="Adhikari A."/>
            <person name="Zheng C.-J."/>
            <person name="Schuster L."/>
            <person name="Cowan T.M."/>
            <person name="Smanski M.J."/>
            <person name="Chevrette M.G."/>
            <person name="De Carvalho L.P.S."/>
            <person name="Shen B."/>
        </authorList>
    </citation>
    <scope>NUCLEOTIDE SEQUENCE [LARGE SCALE GENOMIC DNA]</scope>
    <source>
        <strain evidence="3 4">NPDC048946</strain>
    </source>
</reference>
<proteinExistence type="predicted"/>
<feature type="domain" description="THIF-type NAD/FAD binding fold" evidence="2">
    <location>
        <begin position="152"/>
        <end position="372"/>
    </location>
</feature>
<evidence type="ECO:0000313" key="3">
    <source>
        <dbReference type="EMBL" id="MEU8137895.1"/>
    </source>
</evidence>
<feature type="compositionally biased region" description="Low complexity" evidence="1">
    <location>
        <begin position="99"/>
        <end position="114"/>
    </location>
</feature>
<dbReference type="InterPro" id="IPR000594">
    <property type="entry name" value="ThiF_NAD_FAD-bd"/>
</dbReference>
<organism evidence="3 4">
    <name type="scientific">Streptodolium elevatio</name>
    <dbReference type="NCBI Taxonomy" id="3157996"/>
    <lineage>
        <taxon>Bacteria</taxon>
        <taxon>Bacillati</taxon>
        <taxon>Actinomycetota</taxon>
        <taxon>Actinomycetes</taxon>
        <taxon>Kitasatosporales</taxon>
        <taxon>Streptomycetaceae</taxon>
        <taxon>Streptodolium</taxon>
    </lineage>
</organism>
<keyword evidence="3" id="KW-0808">Transferase</keyword>
<dbReference type="InterPro" id="IPR035985">
    <property type="entry name" value="Ubiquitin-activating_enz"/>
</dbReference>
<keyword evidence="4" id="KW-1185">Reference proteome</keyword>
<dbReference type="EMBL" id="JBEZFP010000103">
    <property type="protein sequence ID" value="MEU8137895.1"/>
    <property type="molecule type" value="Genomic_DNA"/>
</dbReference>
<sequence>MRPRLRPALVRMWRDQRTLQFGLDPARALLLTGLDPALARLLDRLDGTRTPDQLYESAGRLGVAAGRTRALLDVLAEADLLEDADAGTPRPGTRHGPGRHAPGPYAPGPHASGSQAPGRHAGRLARDRLAPDRASASLVRPGPDGGEGVLARRAAARVVVRGAGRVGAATATLLAAAGVGTVEVGDSRPFCPADAGAAAGSWDGVRKRRETAAREALRRVAPEVRLSAPPGRTRPDAVVLATEGLRPEPALLERLATACIPHLYADVRETTGIVGPFVDPGRSACGRCLDLYRRDRDPAWPRLAAQYSAPARRWEDRPCDGVLATAVAAQAALQLLIHLDGDTPTATGGTLEIALPDGAMRRRSWHPNAECGCGAFAVATHPRAAAS</sequence>
<dbReference type="Pfam" id="PF00899">
    <property type="entry name" value="ThiF"/>
    <property type="match status" value="1"/>
</dbReference>
<comment type="caution">
    <text evidence="3">The sequence shown here is derived from an EMBL/GenBank/DDBJ whole genome shotgun (WGS) entry which is preliminary data.</text>
</comment>
<dbReference type="GO" id="GO:0016779">
    <property type="term" value="F:nucleotidyltransferase activity"/>
    <property type="evidence" value="ECO:0007669"/>
    <property type="project" value="UniProtKB-KW"/>
</dbReference>
<evidence type="ECO:0000313" key="4">
    <source>
        <dbReference type="Proteomes" id="UP001551482"/>
    </source>
</evidence>
<feature type="region of interest" description="Disordered" evidence="1">
    <location>
        <begin position="82"/>
        <end position="124"/>
    </location>
</feature>
<keyword evidence="3" id="KW-0548">Nucleotidyltransferase</keyword>
<dbReference type="Proteomes" id="UP001551482">
    <property type="component" value="Unassembled WGS sequence"/>
</dbReference>
<dbReference type="Gene3D" id="3.40.50.720">
    <property type="entry name" value="NAD(P)-binding Rossmann-like Domain"/>
    <property type="match status" value="1"/>
</dbReference>
<protein>
    <submittedName>
        <fullName evidence="3">ThiF family adenylyltransferase</fullName>
    </submittedName>
</protein>
<gene>
    <name evidence="3" type="ORF">AB0C36_30830</name>
</gene>
<evidence type="ECO:0000259" key="2">
    <source>
        <dbReference type="Pfam" id="PF00899"/>
    </source>
</evidence>